<feature type="compositionally biased region" description="Basic and acidic residues" evidence="1">
    <location>
        <begin position="160"/>
        <end position="169"/>
    </location>
</feature>
<proteinExistence type="predicted"/>
<feature type="compositionally biased region" description="Basic residues" evidence="1">
    <location>
        <begin position="352"/>
        <end position="364"/>
    </location>
</feature>
<feature type="compositionally biased region" description="Basic and acidic residues" evidence="1">
    <location>
        <begin position="228"/>
        <end position="248"/>
    </location>
</feature>
<feature type="compositionally biased region" description="Basic residues" evidence="1">
    <location>
        <begin position="372"/>
        <end position="389"/>
    </location>
</feature>
<feature type="compositionally biased region" description="Basic residues" evidence="1">
    <location>
        <begin position="109"/>
        <end position="123"/>
    </location>
</feature>
<feature type="compositionally biased region" description="Basic and acidic residues" evidence="1">
    <location>
        <begin position="124"/>
        <end position="144"/>
    </location>
</feature>
<gene>
    <name evidence="2" type="ORF">AVDCRST_MAG30-3610</name>
</gene>
<accession>A0A6J4TQ80</accession>
<feature type="non-terminal residue" evidence="2">
    <location>
        <position position="1"/>
    </location>
</feature>
<feature type="compositionally biased region" description="Basic residues" evidence="1">
    <location>
        <begin position="173"/>
        <end position="226"/>
    </location>
</feature>
<sequence length="401" mass="45380">EGRRVPRSGGHPRRRGPRSQGAGPQRRGGAPDGQRHLRHGPALRAGDDARHEAGDHPRARGRRRGRGGRPERAQPPARRSRGDRVDDRLRVLLLLPRGLLRAVRHHRAQGRHRVLRRPRGGRGLRRDAGRVRAGAVRERRLREAARRRHRRPGDNALGHLPDRVLRGEAGRGGGRRHRRRARRRPGRRVLGHQRVPPGRRPRHLRRPPRRSARHGPRAGRRARQLRRGGPDRRHPRADGRHRARPGDRRGRRRRGARARRPRRRPHRHPGRPVRGRGRADRAGAHRRRPVLARRGCGAHHGAPVGGALRRQGGNDRDHRGLSPDGAGLPDRRGDEQEPLDPRRQLQPPPLHPRAHRSRGQRRGGARPGPHPAARHRLGRRGLRGVRRAPHGMDEGGAHAGL</sequence>
<organism evidence="2">
    <name type="scientific">uncultured Solirubrobacteraceae bacterium</name>
    <dbReference type="NCBI Taxonomy" id="1162706"/>
    <lineage>
        <taxon>Bacteria</taxon>
        <taxon>Bacillati</taxon>
        <taxon>Actinomycetota</taxon>
        <taxon>Thermoleophilia</taxon>
        <taxon>Solirubrobacterales</taxon>
        <taxon>Solirubrobacteraceae</taxon>
        <taxon>environmental samples</taxon>
    </lineage>
</organism>
<feature type="compositionally biased region" description="Basic and acidic residues" evidence="1">
    <location>
        <begin position="329"/>
        <end position="343"/>
    </location>
</feature>
<reference evidence="2" key="1">
    <citation type="submission" date="2020-02" db="EMBL/GenBank/DDBJ databases">
        <authorList>
            <person name="Meier V. D."/>
        </authorList>
    </citation>
    <scope>NUCLEOTIDE SEQUENCE</scope>
    <source>
        <strain evidence="2">AVDCRST_MAG30</strain>
    </source>
</reference>
<dbReference type="AlphaFoldDB" id="A0A6J4TQ80"/>
<name>A0A6J4TQ80_9ACTN</name>
<dbReference type="EMBL" id="CADCVS010000474">
    <property type="protein sequence ID" value="CAA9528894.1"/>
    <property type="molecule type" value="Genomic_DNA"/>
</dbReference>
<feature type="compositionally biased region" description="Basic residues" evidence="1">
    <location>
        <begin position="249"/>
        <end position="276"/>
    </location>
</feature>
<feature type="non-terminal residue" evidence="2">
    <location>
        <position position="401"/>
    </location>
</feature>
<feature type="region of interest" description="Disordered" evidence="1">
    <location>
        <begin position="109"/>
        <end position="401"/>
    </location>
</feature>
<evidence type="ECO:0000256" key="1">
    <source>
        <dbReference type="SAM" id="MobiDB-lite"/>
    </source>
</evidence>
<feature type="compositionally biased region" description="Basic residues" evidence="1">
    <location>
        <begin position="1"/>
        <end position="17"/>
    </location>
</feature>
<evidence type="ECO:0000313" key="2">
    <source>
        <dbReference type="EMBL" id="CAA9528894.1"/>
    </source>
</evidence>
<feature type="region of interest" description="Disordered" evidence="1">
    <location>
        <begin position="1"/>
        <end position="84"/>
    </location>
</feature>
<feature type="compositionally biased region" description="Basic and acidic residues" evidence="1">
    <location>
        <begin position="312"/>
        <end position="321"/>
    </location>
</feature>
<feature type="compositionally biased region" description="Basic and acidic residues" evidence="1">
    <location>
        <begin position="45"/>
        <end position="58"/>
    </location>
</feature>
<protein>
    <submittedName>
        <fullName evidence="2">Threonine dehydrogenase and related Zn-dependent dehydrogenases</fullName>
    </submittedName>
</protein>
<feature type="compositionally biased region" description="Basic and acidic residues" evidence="1">
    <location>
        <begin position="390"/>
        <end position="401"/>
    </location>
</feature>